<dbReference type="EMBL" id="KI964360">
    <property type="protein sequence ID" value="EUC39528.1"/>
    <property type="molecule type" value="Genomic_DNA"/>
</dbReference>
<dbReference type="Proteomes" id="UP000054032">
    <property type="component" value="Unassembled WGS sequence"/>
</dbReference>
<dbReference type="HOGENOM" id="CLU_1859943_0_0_1"/>
<dbReference type="OrthoDB" id="4092844at2759"/>
<keyword evidence="3" id="KW-1185">Reference proteome</keyword>
<dbReference type="KEGG" id="bor:COCMIDRAFT_111327"/>
<feature type="transmembrane region" description="Helical" evidence="1">
    <location>
        <begin position="54"/>
        <end position="74"/>
    </location>
</feature>
<feature type="non-terminal residue" evidence="2">
    <location>
        <position position="1"/>
    </location>
</feature>
<proteinExistence type="predicted"/>
<gene>
    <name evidence="2" type="ORF">COCMIDRAFT_111327</name>
</gene>
<dbReference type="eggNOG" id="KOG4668">
    <property type="taxonomic scope" value="Eukaryota"/>
</dbReference>
<keyword evidence="1" id="KW-0472">Membrane</keyword>
<dbReference type="GeneID" id="19119753"/>
<evidence type="ECO:0000313" key="3">
    <source>
        <dbReference type="Proteomes" id="UP000054032"/>
    </source>
</evidence>
<feature type="transmembrane region" description="Helical" evidence="1">
    <location>
        <begin position="114"/>
        <end position="137"/>
    </location>
</feature>
<dbReference type="AlphaFoldDB" id="W6YPS6"/>
<keyword evidence="1" id="KW-0812">Transmembrane</keyword>
<evidence type="ECO:0000313" key="2">
    <source>
        <dbReference type="EMBL" id="EUC39528.1"/>
    </source>
</evidence>
<evidence type="ECO:0000256" key="1">
    <source>
        <dbReference type="SAM" id="Phobius"/>
    </source>
</evidence>
<reference evidence="2 3" key="1">
    <citation type="journal article" date="2013" name="PLoS Genet.">
        <title>Comparative genome structure, secondary metabolite, and effector coding capacity across Cochliobolus pathogens.</title>
        <authorList>
            <person name="Condon B.J."/>
            <person name="Leng Y."/>
            <person name="Wu D."/>
            <person name="Bushley K.E."/>
            <person name="Ohm R.A."/>
            <person name="Otillar R."/>
            <person name="Martin J."/>
            <person name="Schackwitz W."/>
            <person name="Grimwood J."/>
            <person name="MohdZainudin N."/>
            <person name="Xue C."/>
            <person name="Wang R."/>
            <person name="Manning V.A."/>
            <person name="Dhillon B."/>
            <person name="Tu Z.J."/>
            <person name="Steffenson B.J."/>
            <person name="Salamov A."/>
            <person name="Sun H."/>
            <person name="Lowry S."/>
            <person name="LaButti K."/>
            <person name="Han J."/>
            <person name="Copeland A."/>
            <person name="Lindquist E."/>
            <person name="Barry K."/>
            <person name="Schmutz J."/>
            <person name="Baker S.E."/>
            <person name="Ciuffetti L.M."/>
            <person name="Grigoriev I.V."/>
            <person name="Zhong S."/>
            <person name="Turgeon B.G."/>
        </authorList>
    </citation>
    <scope>NUCLEOTIDE SEQUENCE [LARGE SCALE GENOMIC DNA]</scope>
    <source>
        <strain evidence="2 3">ATCC 44560</strain>
    </source>
</reference>
<keyword evidence="1" id="KW-1133">Transmembrane helix</keyword>
<name>W6YPS6_COCMI</name>
<organism evidence="2 3">
    <name type="scientific">Bipolaris oryzae ATCC 44560</name>
    <dbReference type="NCBI Taxonomy" id="930090"/>
    <lineage>
        <taxon>Eukaryota</taxon>
        <taxon>Fungi</taxon>
        <taxon>Dikarya</taxon>
        <taxon>Ascomycota</taxon>
        <taxon>Pezizomycotina</taxon>
        <taxon>Dothideomycetes</taxon>
        <taxon>Pleosporomycetidae</taxon>
        <taxon>Pleosporales</taxon>
        <taxon>Pleosporineae</taxon>
        <taxon>Pleosporaceae</taxon>
        <taxon>Bipolaris</taxon>
    </lineage>
</organism>
<accession>W6YPS6</accession>
<dbReference type="STRING" id="930090.W6YPS6"/>
<sequence>AITSRRDKSILYSRATITVLLISAFIAYDNLHYLFLAKGVEIFGGLFHVTATTIFFHLFIFLITSVILLLTSFYPRKVFLKEYSSPGRLLFTKLIYYGTLLLNKMREQFKIVEYLFFTKLFLVSIVIISLLFIPLSFD</sequence>
<protein>
    <submittedName>
        <fullName evidence="2">Uncharacterized protein</fullName>
    </submittedName>
</protein>
<dbReference type="RefSeq" id="XP_007693953.1">
    <property type="nucleotide sequence ID" value="XM_007695763.1"/>
</dbReference>
<feature type="transmembrane region" description="Helical" evidence="1">
    <location>
        <begin position="12"/>
        <end position="34"/>
    </location>
</feature>